<gene>
    <name evidence="2" type="ORF">GFSPODELE1_LOCUS703</name>
</gene>
<feature type="region of interest" description="Disordered" evidence="1">
    <location>
        <begin position="28"/>
        <end position="55"/>
    </location>
</feature>
<organism evidence="2 3">
    <name type="scientific">Somion occarium</name>
    <dbReference type="NCBI Taxonomy" id="3059160"/>
    <lineage>
        <taxon>Eukaryota</taxon>
        <taxon>Fungi</taxon>
        <taxon>Dikarya</taxon>
        <taxon>Basidiomycota</taxon>
        <taxon>Agaricomycotina</taxon>
        <taxon>Agaricomycetes</taxon>
        <taxon>Polyporales</taxon>
        <taxon>Cerrenaceae</taxon>
        <taxon>Somion</taxon>
    </lineage>
</organism>
<keyword evidence="3" id="KW-1185">Reference proteome</keyword>
<feature type="compositionally biased region" description="Polar residues" evidence="1">
    <location>
        <begin position="764"/>
        <end position="785"/>
    </location>
</feature>
<feature type="region of interest" description="Disordered" evidence="1">
    <location>
        <begin position="668"/>
        <end position="704"/>
    </location>
</feature>
<feature type="compositionally biased region" description="Polar residues" evidence="1">
    <location>
        <begin position="459"/>
        <end position="471"/>
    </location>
</feature>
<evidence type="ECO:0000313" key="3">
    <source>
        <dbReference type="Proteomes" id="UP001497453"/>
    </source>
</evidence>
<feature type="compositionally biased region" description="Polar residues" evidence="1">
    <location>
        <begin position="681"/>
        <end position="696"/>
    </location>
</feature>
<feature type="compositionally biased region" description="Low complexity" evidence="1">
    <location>
        <begin position="568"/>
        <end position="579"/>
    </location>
</feature>
<feature type="region of interest" description="Disordered" evidence="1">
    <location>
        <begin position="636"/>
        <end position="655"/>
    </location>
</feature>
<sequence>MTSNVIHHEDHLRFLLDQRAARADLHGRFPSQSDFSDSPSLYSHAHFSPQPSDTDAHSIAFHYTISSHNHRAPSPDFRSPVSDRERLNFPEASSLDLDDDSQSSLFYSVEGGDDDDNSSQASQDDAEGEEDTRVSTYGPKMRFHSRAPWETGEEDDLPDDSSARRKKHPGKKSDAPKKSWGLPSRTSHDTRPSVESTRSQGKMKQSLDAQSTSSNGSALLWVISMMLLCRFIHSFFASDRALAQASMSSTSLALSSSPSPQSTLRDKLNFPRLRTRTSSSAKGLSKPDTVDTRSIASAAPSYSVHASPVSHYRTMSPTESLFSSRDIGPPSPGAPMHPYANPDLVRLTVHDNASQQHLNELHALASTSSVFPPAPNRSESGATLTDSTSSSTMAHSGSESTVTLTPVTSMSSMQSKFDISPVPRSGGAQRGISAPVSVNKSMMRNIPPQSPPGAASGNFRDTTFSASATPNNWVETSGASTIKLISLAEAQAQARERSRSATATVASVAASNSAASRNFDFDPPPSPAVSSQSGWSRMRSVSAGSSKSKTGVSASGDPVPPMPTDYPSSTQSQQGGNQNPHRAVTRKKSGFMRLFNGKERPHTVYTPPATPSTQTAPPSPGPPVPRKVTSHRVPVPSIAPLEAQNTGSNSSSGSDRLIAGSIQQQLSARRNVPGLSIVTHPPSSTRSTHRSASPGLSESAHHGQLLTPTTAASSFAYSSAMTDSSIPNSAPPASADFLGVNIRPVSTMFTKNFSEHLVTDRFSSDQPRPSLETDTGTPTTASAISPRSPAFLARSSDEKHLPIGIASQQDDQSSVIQALQEQIMTARRAWQRQIWELEGQVRDLKAEVDGLRMSDSSQEYCATCGRGSVGRPTVDGEGKTDDHRKAGGKSGGVVNRPRARTGVGSRFASAT</sequence>
<feature type="compositionally biased region" description="Basic and acidic residues" evidence="1">
    <location>
        <begin position="874"/>
        <end position="885"/>
    </location>
</feature>
<reference evidence="3" key="1">
    <citation type="submission" date="2024-04" db="EMBL/GenBank/DDBJ databases">
        <authorList>
            <person name="Shaw F."/>
            <person name="Minotto A."/>
        </authorList>
    </citation>
    <scope>NUCLEOTIDE SEQUENCE [LARGE SCALE GENOMIC DNA]</scope>
</reference>
<feature type="region of interest" description="Disordered" evidence="1">
    <location>
        <begin position="447"/>
        <end position="471"/>
    </location>
</feature>
<feature type="compositionally biased region" description="Polar residues" evidence="1">
    <location>
        <begin position="193"/>
        <end position="211"/>
    </location>
</feature>
<dbReference type="Proteomes" id="UP001497453">
    <property type="component" value="Chromosome 1"/>
</dbReference>
<feature type="region of interest" description="Disordered" evidence="1">
    <location>
        <begin position="511"/>
        <end position="583"/>
    </location>
</feature>
<feature type="compositionally biased region" description="Low complexity" evidence="1">
    <location>
        <begin position="252"/>
        <end position="263"/>
    </location>
</feature>
<feature type="compositionally biased region" description="Low complexity" evidence="1">
    <location>
        <begin position="29"/>
        <end position="40"/>
    </location>
</feature>
<dbReference type="EMBL" id="OZ037944">
    <property type="protein sequence ID" value="CAL1695338.1"/>
    <property type="molecule type" value="Genomic_DNA"/>
</dbReference>
<evidence type="ECO:0000256" key="1">
    <source>
        <dbReference type="SAM" id="MobiDB-lite"/>
    </source>
</evidence>
<name>A0ABP1CKV3_9APHY</name>
<evidence type="ECO:0000313" key="2">
    <source>
        <dbReference type="EMBL" id="CAL1695338.1"/>
    </source>
</evidence>
<proteinExistence type="predicted"/>
<protein>
    <submittedName>
        <fullName evidence="2">Uncharacterized protein</fullName>
    </submittedName>
</protein>
<accession>A0ABP1CKV3</accession>
<feature type="compositionally biased region" description="Low complexity" evidence="1">
    <location>
        <begin position="385"/>
        <end position="401"/>
    </location>
</feature>
<feature type="region of interest" description="Disordered" evidence="1">
    <location>
        <begin position="368"/>
        <end position="404"/>
    </location>
</feature>
<feature type="compositionally biased region" description="Polar residues" evidence="1">
    <location>
        <begin position="542"/>
        <end position="553"/>
    </location>
</feature>
<feature type="region of interest" description="Disordered" evidence="1">
    <location>
        <begin position="864"/>
        <end position="911"/>
    </location>
</feature>
<feature type="region of interest" description="Disordered" evidence="1">
    <location>
        <begin position="596"/>
        <end position="630"/>
    </location>
</feature>
<feature type="compositionally biased region" description="Polar residues" evidence="1">
    <location>
        <begin position="643"/>
        <end position="654"/>
    </location>
</feature>
<feature type="region of interest" description="Disordered" evidence="1">
    <location>
        <begin position="760"/>
        <end position="789"/>
    </location>
</feature>
<feature type="region of interest" description="Disordered" evidence="1">
    <location>
        <begin position="252"/>
        <end position="291"/>
    </location>
</feature>
<feature type="region of interest" description="Disordered" evidence="1">
    <location>
        <begin position="320"/>
        <end position="341"/>
    </location>
</feature>
<feature type="region of interest" description="Disordered" evidence="1">
    <location>
        <begin position="91"/>
        <end position="211"/>
    </location>
</feature>